<evidence type="ECO:0000256" key="6">
    <source>
        <dbReference type="SAM" id="Phobius"/>
    </source>
</evidence>
<evidence type="ECO:0000256" key="2">
    <source>
        <dbReference type="ARBA" id="ARBA00022475"/>
    </source>
</evidence>
<evidence type="ECO:0000256" key="4">
    <source>
        <dbReference type="ARBA" id="ARBA00022989"/>
    </source>
</evidence>
<evidence type="ECO:0000256" key="5">
    <source>
        <dbReference type="ARBA" id="ARBA00023136"/>
    </source>
</evidence>
<dbReference type="EMBL" id="BLJE01000004">
    <property type="protein sequence ID" value="GFE66301.1"/>
    <property type="molecule type" value="Genomic_DNA"/>
</dbReference>
<dbReference type="InterPro" id="IPR001123">
    <property type="entry name" value="LeuE-type"/>
</dbReference>
<gene>
    <name evidence="7" type="ORF">KIN_33750</name>
</gene>
<evidence type="ECO:0000313" key="7">
    <source>
        <dbReference type="EMBL" id="GFE66301.1"/>
    </source>
</evidence>
<organism evidence="7 8">
    <name type="scientific">Litoreibacter roseus</name>
    <dbReference type="NCBI Taxonomy" id="2601869"/>
    <lineage>
        <taxon>Bacteria</taxon>
        <taxon>Pseudomonadati</taxon>
        <taxon>Pseudomonadota</taxon>
        <taxon>Alphaproteobacteria</taxon>
        <taxon>Rhodobacterales</taxon>
        <taxon>Roseobacteraceae</taxon>
        <taxon>Litoreibacter</taxon>
    </lineage>
</organism>
<reference evidence="7 8" key="1">
    <citation type="submission" date="2019-12" db="EMBL/GenBank/DDBJ databases">
        <title>Litoreibacter badius sp. nov., a novel bacteriochlorophyll a-containing bacterium in the genus Litoreibacter.</title>
        <authorList>
            <person name="Kanamuro M."/>
            <person name="Takabe Y."/>
            <person name="Mori K."/>
            <person name="Takaichi S."/>
            <person name="Hanada S."/>
        </authorList>
    </citation>
    <scope>NUCLEOTIDE SEQUENCE [LARGE SCALE GENOMIC DNA]</scope>
    <source>
        <strain evidence="7 8">K6</strain>
    </source>
</reference>
<keyword evidence="3 6" id="KW-0812">Transmembrane</keyword>
<dbReference type="Pfam" id="PF01810">
    <property type="entry name" value="LysE"/>
    <property type="match status" value="1"/>
</dbReference>
<evidence type="ECO:0000256" key="1">
    <source>
        <dbReference type="ARBA" id="ARBA00004651"/>
    </source>
</evidence>
<keyword evidence="8" id="KW-1185">Reference proteome</keyword>
<evidence type="ECO:0000313" key="8">
    <source>
        <dbReference type="Proteomes" id="UP000436822"/>
    </source>
</evidence>
<keyword evidence="4 6" id="KW-1133">Transmembrane helix</keyword>
<evidence type="ECO:0000256" key="3">
    <source>
        <dbReference type="ARBA" id="ARBA00022692"/>
    </source>
</evidence>
<dbReference type="PANTHER" id="PTHR30086:SF20">
    <property type="entry name" value="ARGININE EXPORTER PROTEIN ARGO-RELATED"/>
    <property type="match status" value="1"/>
</dbReference>
<dbReference type="Proteomes" id="UP000436822">
    <property type="component" value="Unassembled WGS sequence"/>
</dbReference>
<dbReference type="GO" id="GO:0005886">
    <property type="term" value="C:plasma membrane"/>
    <property type="evidence" value="ECO:0007669"/>
    <property type="project" value="UniProtKB-SubCell"/>
</dbReference>
<dbReference type="OrthoDB" id="7659099at2"/>
<comment type="subcellular location">
    <subcellularLocation>
        <location evidence="1">Cell membrane</location>
        <topology evidence="1">Multi-pass membrane protein</topology>
    </subcellularLocation>
</comment>
<feature type="transmembrane region" description="Helical" evidence="6">
    <location>
        <begin position="6"/>
        <end position="24"/>
    </location>
</feature>
<dbReference type="RefSeq" id="WP_159809213.1">
    <property type="nucleotide sequence ID" value="NZ_BLJE01000004.1"/>
</dbReference>
<keyword evidence="2" id="KW-1003">Cell membrane</keyword>
<sequence length="213" mass="22609">MQDVSLYLPGILLAYSAFMVAIASPGPNVLAVMGTSMSVGRSSGISLAMGVAIGSFTWALLTIFGLSALLATYASALLAIKIFGGLYLLWLAYKSFKSAASRHDIEARELAGGRRSPAGYFRRGYLIQMTNPKAALSWIAIISLGLKEDAPLWVGAAIVLGTFALSVIIHLLYALAFSTPVMVRLYGKARRGIQGILGTVFAFAGLRLLTSRS</sequence>
<proteinExistence type="predicted"/>
<feature type="transmembrane region" description="Helical" evidence="6">
    <location>
        <begin position="152"/>
        <end position="173"/>
    </location>
</feature>
<feature type="transmembrane region" description="Helical" evidence="6">
    <location>
        <begin position="124"/>
        <end position="146"/>
    </location>
</feature>
<keyword evidence="5 6" id="KW-0472">Membrane</keyword>
<dbReference type="PANTHER" id="PTHR30086">
    <property type="entry name" value="ARGININE EXPORTER PROTEIN ARGO"/>
    <property type="match status" value="1"/>
</dbReference>
<accession>A0A6N6JIZ0</accession>
<feature type="transmembrane region" description="Helical" evidence="6">
    <location>
        <begin position="70"/>
        <end position="93"/>
    </location>
</feature>
<dbReference type="GO" id="GO:0015171">
    <property type="term" value="F:amino acid transmembrane transporter activity"/>
    <property type="evidence" value="ECO:0007669"/>
    <property type="project" value="TreeGrafter"/>
</dbReference>
<feature type="transmembrane region" description="Helical" evidence="6">
    <location>
        <begin position="45"/>
        <end position="64"/>
    </location>
</feature>
<feature type="transmembrane region" description="Helical" evidence="6">
    <location>
        <begin position="193"/>
        <end position="210"/>
    </location>
</feature>
<dbReference type="AlphaFoldDB" id="A0A6N6JIZ0"/>
<name>A0A6N6JIZ0_9RHOB</name>
<comment type="caution">
    <text evidence="7">The sequence shown here is derived from an EMBL/GenBank/DDBJ whole genome shotgun (WGS) entry which is preliminary data.</text>
</comment>
<protein>
    <submittedName>
        <fullName evidence="7">Amino acid transporter</fullName>
    </submittedName>
</protein>